<name>X0W5K0_9ZZZZ</name>
<feature type="transmembrane region" description="Helical" evidence="5">
    <location>
        <begin position="230"/>
        <end position="249"/>
    </location>
</feature>
<dbReference type="PANTHER" id="PTHR13325">
    <property type="entry name" value="PROTEASE M50 MEMBRANE-BOUND TRANSCRIPTION FACTOR SITE 2 PROTEASE"/>
    <property type="match status" value="1"/>
</dbReference>
<evidence type="ECO:0000259" key="6">
    <source>
        <dbReference type="Pfam" id="PF02163"/>
    </source>
</evidence>
<evidence type="ECO:0000256" key="3">
    <source>
        <dbReference type="ARBA" id="ARBA00022989"/>
    </source>
</evidence>
<keyword evidence="4 5" id="KW-0472">Membrane</keyword>
<dbReference type="InterPro" id="IPR001193">
    <property type="entry name" value="MBTPS2"/>
</dbReference>
<feature type="transmembrane region" description="Helical" evidence="5">
    <location>
        <begin position="92"/>
        <end position="114"/>
    </location>
</feature>
<evidence type="ECO:0000256" key="2">
    <source>
        <dbReference type="ARBA" id="ARBA00022692"/>
    </source>
</evidence>
<proteinExistence type="predicted"/>
<evidence type="ECO:0000256" key="1">
    <source>
        <dbReference type="ARBA" id="ARBA00004127"/>
    </source>
</evidence>
<feature type="transmembrane region" description="Helical" evidence="5">
    <location>
        <begin position="195"/>
        <end position="218"/>
    </location>
</feature>
<dbReference type="GO" id="GO:0005737">
    <property type="term" value="C:cytoplasm"/>
    <property type="evidence" value="ECO:0007669"/>
    <property type="project" value="TreeGrafter"/>
</dbReference>
<dbReference type="AlphaFoldDB" id="X0W5K0"/>
<reference evidence="7" key="1">
    <citation type="journal article" date="2014" name="Front. Microbiol.">
        <title>High frequency of phylogenetically diverse reductive dehalogenase-homologous genes in deep subseafloor sedimentary metagenomes.</title>
        <authorList>
            <person name="Kawai M."/>
            <person name="Futagami T."/>
            <person name="Toyoda A."/>
            <person name="Takaki Y."/>
            <person name="Nishi S."/>
            <person name="Hori S."/>
            <person name="Arai W."/>
            <person name="Tsubouchi T."/>
            <person name="Morono Y."/>
            <person name="Uchiyama I."/>
            <person name="Ito T."/>
            <person name="Fujiyama A."/>
            <person name="Inagaki F."/>
            <person name="Takami H."/>
        </authorList>
    </citation>
    <scope>NUCLEOTIDE SEQUENCE</scope>
    <source>
        <strain evidence="7">Expedition CK06-06</strain>
    </source>
</reference>
<evidence type="ECO:0000313" key="7">
    <source>
        <dbReference type="EMBL" id="GAG26164.1"/>
    </source>
</evidence>
<sequence length="257" mass="29021">MALMAVTSIAVHFDAFQARLPAFHEFFGPQSWLLLGAVLAVTKVLHELGHAYACKRFGGECHEIGILLLVFTPCMYCDVSDSWLLPSKWKRAAIGAAGIYVETVLASLATFFWWHSDPGLFNFVCLQVMFICSVSTLLFNGNPLMRFDGYYIVSDLLEMPNLQQKAGVVLKRITSRWCLGLKQQDDPFLPQRCRLLFAAYTVGSFAYRWVIVFSILIFLCNVFEPYGLQAIGYTLAVFSMASMVGRPLWQLVKFVRV</sequence>
<feature type="transmembrane region" description="Helical" evidence="5">
    <location>
        <begin position="120"/>
        <end position="139"/>
    </location>
</feature>
<dbReference type="EMBL" id="BARS01036127">
    <property type="protein sequence ID" value="GAG26164.1"/>
    <property type="molecule type" value="Genomic_DNA"/>
</dbReference>
<dbReference type="GO" id="GO:0004222">
    <property type="term" value="F:metalloendopeptidase activity"/>
    <property type="evidence" value="ECO:0007669"/>
    <property type="project" value="InterPro"/>
</dbReference>
<protein>
    <recommendedName>
        <fullName evidence="6">Peptidase M50 domain-containing protein</fullName>
    </recommendedName>
</protein>
<dbReference type="GO" id="GO:0031293">
    <property type="term" value="P:membrane protein intracellular domain proteolysis"/>
    <property type="evidence" value="ECO:0007669"/>
    <property type="project" value="TreeGrafter"/>
</dbReference>
<evidence type="ECO:0000256" key="4">
    <source>
        <dbReference type="ARBA" id="ARBA00023136"/>
    </source>
</evidence>
<dbReference type="GO" id="GO:0012505">
    <property type="term" value="C:endomembrane system"/>
    <property type="evidence" value="ECO:0007669"/>
    <property type="project" value="UniProtKB-SubCell"/>
</dbReference>
<feature type="non-terminal residue" evidence="7">
    <location>
        <position position="257"/>
    </location>
</feature>
<dbReference type="InterPro" id="IPR008915">
    <property type="entry name" value="Peptidase_M50"/>
</dbReference>
<dbReference type="PANTHER" id="PTHR13325:SF3">
    <property type="entry name" value="MEMBRANE-BOUND TRANSCRIPTION FACTOR SITE-2 PROTEASE"/>
    <property type="match status" value="1"/>
</dbReference>
<dbReference type="GO" id="GO:0016020">
    <property type="term" value="C:membrane"/>
    <property type="evidence" value="ECO:0007669"/>
    <property type="project" value="InterPro"/>
</dbReference>
<keyword evidence="3 5" id="KW-1133">Transmembrane helix</keyword>
<comment type="subcellular location">
    <subcellularLocation>
        <location evidence="1">Endomembrane system</location>
        <topology evidence="1">Multi-pass membrane protein</topology>
    </subcellularLocation>
</comment>
<comment type="caution">
    <text evidence="7">The sequence shown here is derived from an EMBL/GenBank/DDBJ whole genome shotgun (WGS) entry which is preliminary data.</text>
</comment>
<dbReference type="Pfam" id="PF02163">
    <property type="entry name" value="Peptidase_M50"/>
    <property type="match status" value="1"/>
</dbReference>
<evidence type="ECO:0000256" key="5">
    <source>
        <dbReference type="SAM" id="Phobius"/>
    </source>
</evidence>
<accession>X0W5K0</accession>
<organism evidence="7">
    <name type="scientific">marine sediment metagenome</name>
    <dbReference type="NCBI Taxonomy" id="412755"/>
    <lineage>
        <taxon>unclassified sequences</taxon>
        <taxon>metagenomes</taxon>
        <taxon>ecological metagenomes</taxon>
    </lineage>
</organism>
<feature type="domain" description="Peptidase M50" evidence="6">
    <location>
        <begin position="38"/>
        <end position="112"/>
    </location>
</feature>
<keyword evidence="2 5" id="KW-0812">Transmembrane</keyword>
<gene>
    <name evidence="7" type="ORF">S01H1_55566</name>
</gene>